<dbReference type="AlphaFoldDB" id="A0A7T8QWL0"/>
<evidence type="ECO:0000256" key="1">
    <source>
        <dbReference type="SAM" id="MobiDB-lite"/>
    </source>
</evidence>
<organism evidence="2 3">
    <name type="scientific">Caligus rogercresseyi</name>
    <name type="common">Sea louse</name>
    <dbReference type="NCBI Taxonomy" id="217165"/>
    <lineage>
        <taxon>Eukaryota</taxon>
        <taxon>Metazoa</taxon>
        <taxon>Ecdysozoa</taxon>
        <taxon>Arthropoda</taxon>
        <taxon>Crustacea</taxon>
        <taxon>Multicrustacea</taxon>
        <taxon>Hexanauplia</taxon>
        <taxon>Copepoda</taxon>
        <taxon>Siphonostomatoida</taxon>
        <taxon>Caligidae</taxon>
        <taxon>Caligus</taxon>
    </lineage>
</organism>
<feature type="region of interest" description="Disordered" evidence="1">
    <location>
        <begin position="1"/>
        <end position="25"/>
    </location>
</feature>
<gene>
    <name evidence="2" type="ORF">FKW44_002812</name>
</gene>
<proteinExistence type="predicted"/>
<reference evidence="3" key="1">
    <citation type="submission" date="2021-01" db="EMBL/GenBank/DDBJ databases">
        <title>Caligus Genome Assembly.</title>
        <authorList>
            <person name="Gallardo-Escarate C."/>
        </authorList>
    </citation>
    <scope>NUCLEOTIDE SEQUENCE [LARGE SCALE GENOMIC DNA]</scope>
</reference>
<keyword evidence="3" id="KW-1185">Reference proteome</keyword>
<evidence type="ECO:0000313" key="2">
    <source>
        <dbReference type="EMBL" id="QQP57727.1"/>
    </source>
</evidence>
<protein>
    <submittedName>
        <fullName evidence="2">Uncharacterized protein</fullName>
    </submittedName>
</protein>
<dbReference type="EMBL" id="CP045891">
    <property type="protein sequence ID" value="QQP57727.1"/>
    <property type="molecule type" value="Genomic_DNA"/>
</dbReference>
<dbReference type="Proteomes" id="UP000595437">
    <property type="component" value="Chromosome 2"/>
</dbReference>
<accession>A0A7T8QWL0</accession>
<evidence type="ECO:0000313" key="3">
    <source>
        <dbReference type="Proteomes" id="UP000595437"/>
    </source>
</evidence>
<name>A0A7T8QWL0_CALRO</name>
<sequence length="151" mass="16971">MGKNQKLRLCHNPGPGGSGSGFFPDPGSLGRDADNLFLRSVSRTSHLRTRSAKIFQAFFQLGPNFIFNKRCLRPKHTKHLCRARALLTLKNPCKTQNPLTDANLVLSEFNLTQNHPRVMMHLCTKFQLSSCCSLAVYRSQTDGQTPIIISW</sequence>